<evidence type="ECO:0000256" key="1">
    <source>
        <dbReference type="SAM" id="MobiDB-lite"/>
    </source>
</evidence>
<evidence type="ECO:0000313" key="2">
    <source>
        <dbReference type="EMBL" id="KAJ1156553.1"/>
    </source>
</evidence>
<proteinExistence type="predicted"/>
<evidence type="ECO:0000313" key="3">
    <source>
        <dbReference type="Proteomes" id="UP001066276"/>
    </source>
</evidence>
<name>A0AAV7RZX9_PLEWA</name>
<dbReference type="AlphaFoldDB" id="A0AAV7RZX9"/>
<gene>
    <name evidence="2" type="ORF">NDU88_009272</name>
</gene>
<organism evidence="2 3">
    <name type="scientific">Pleurodeles waltl</name>
    <name type="common">Iberian ribbed newt</name>
    <dbReference type="NCBI Taxonomy" id="8319"/>
    <lineage>
        <taxon>Eukaryota</taxon>
        <taxon>Metazoa</taxon>
        <taxon>Chordata</taxon>
        <taxon>Craniata</taxon>
        <taxon>Vertebrata</taxon>
        <taxon>Euteleostomi</taxon>
        <taxon>Amphibia</taxon>
        <taxon>Batrachia</taxon>
        <taxon>Caudata</taxon>
        <taxon>Salamandroidea</taxon>
        <taxon>Salamandridae</taxon>
        <taxon>Pleurodelinae</taxon>
        <taxon>Pleurodeles</taxon>
    </lineage>
</organism>
<feature type="region of interest" description="Disordered" evidence="1">
    <location>
        <begin position="1"/>
        <end position="43"/>
    </location>
</feature>
<accession>A0AAV7RZX9</accession>
<reference evidence="2" key="1">
    <citation type="journal article" date="2022" name="bioRxiv">
        <title>Sequencing and chromosome-scale assembly of the giantPleurodeles waltlgenome.</title>
        <authorList>
            <person name="Brown T."/>
            <person name="Elewa A."/>
            <person name="Iarovenko S."/>
            <person name="Subramanian E."/>
            <person name="Araus A.J."/>
            <person name="Petzold A."/>
            <person name="Susuki M."/>
            <person name="Suzuki K.-i.T."/>
            <person name="Hayashi T."/>
            <person name="Toyoda A."/>
            <person name="Oliveira C."/>
            <person name="Osipova E."/>
            <person name="Leigh N.D."/>
            <person name="Simon A."/>
            <person name="Yun M.H."/>
        </authorList>
    </citation>
    <scope>NUCLEOTIDE SEQUENCE</scope>
    <source>
        <strain evidence="2">20211129_DDA</strain>
        <tissue evidence="2">Liver</tissue>
    </source>
</reference>
<comment type="caution">
    <text evidence="2">The sequence shown here is derived from an EMBL/GenBank/DDBJ whole genome shotgun (WGS) entry which is preliminary data.</text>
</comment>
<dbReference type="EMBL" id="JANPWB010000009">
    <property type="protein sequence ID" value="KAJ1156553.1"/>
    <property type="molecule type" value="Genomic_DNA"/>
</dbReference>
<dbReference type="Proteomes" id="UP001066276">
    <property type="component" value="Chromosome 5"/>
</dbReference>
<sequence>MKTPVGGLGQPCARRAAPPEVRGPPRHTRRGRSGEPLPLFSGGLDPARLTIGWARRPAGQAPITAVCLLCPTAPEMERLRERWFERWCSRMGSHERLPRPAPGRARCLVSG</sequence>
<protein>
    <submittedName>
        <fullName evidence="2">Uncharacterized protein</fullName>
    </submittedName>
</protein>
<keyword evidence="3" id="KW-1185">Reference proteome</keyword>